<dbReference type="InterPro" id="IPR004147">
    <property type="entry name" value="ABC1_dom"/>
</dbReference>
<evidence type="ECO:0000259" key="14">
    <source>
        <dbReference type="PROSITE" id="PS50011"/>
    </source>
</evidence>
<dbReference type="InterPro" id="IPR000719">
    <property type="entry name" value="Prot_kinase_dom"/>
</dbReference>
<keyword evidence="8" id="KW-0547">Nucleotide-binding</keyword>
<keyword evidence="4" id="KW-0997">Cell inner membrane</keyword>
<dbReference type="InterPro" id="IPR011009">
    <property type="entry name" value="Kinase-like_dom_sf"/>
</dbReference>
<dbReference type="GO" id="GO:0006744">
    <property type="term" value="P:ubiquinone biosynthetic process"/>
    <property type="evidence" value="ECO:0007669"/>
    <property type="project" value="UniProtKB-UniPathway"/>
</dbReference>
<evidence type="ECO:0000256" key="8">
    <source>
        <dbReference type="ARBA" id="ARBA00022741"/>
    </source>
</evidence>
<evidence type="ECO:0000256" key="2">
    <source>
        <dbReference type="ARBA" id="ARBA00009670"/>
    </source>
</evidence>
<dbReference type="PANTHER" id="PTHR10566:SF113">
    <property type="entry name" value="PROTEIN ACTIVITY OF BC1 COMPLEX KINASE 7, CHLOROPLASTIC"/>
    <property type="match status" value="1"/>
</dbReference>
<dbReference type="KEGG" id="tat:KUM_1393"/>
<feature type="domain" description="Protein kinase" evidence="14">
    <location>
        <begin position="97"/>
        <end position="507"/>
    </location>
</feature>
<evidence type="ECO:0000256" key="5">
    <source>
        <dbReference type="ARBA" id="ARBA00022679"/>
    </source>
</evidence>
<keyword evidence="5" id="KW-0808">Transferase</keyword>
<evidence type="ECO:0000256" key="12">
    <source>
        <dbReference type="ARBA" id="ARBA00023136"/>
    </source>
</evidence>
<evidence type="ECO:0000313" key="15">
    <source>
        <dbReference type="EMBL" id="CCG20172.1"/>
    </source>
</evidence>
<dbReference type="GO" id="GO:0005524">
    <property type="term" value="F:ATP binding"/>
    <property type="evidence" value="ECO:0007669"/>
    <property type="project" value="UniProtKB-KW"/>
</dbReference>
<dbReference type="NCBIfam" id="NF003404">
    <property type="entry name" value="PRK04750.1"/>
    <property type="match status" value="1"/>
</dbReference>
<proteinExistence type="inferred from homology"/>
<dbReference type="EMBL" id="HE681424">
    <property type="protein sequence ID" value="CCG20172.1"/>
    <property type="molecule type" value="Genomic_DNA"/>
</dbReference>
<keyword evidence="11 13" id="KW-1133">Transmembrane helix</keyword>
<evidence type="ECO:0000256" key="1">
    <source>
        <dbReference type="ARBA" id="ARBA00005020"/>
    </source>
</evidence>
<evidence type="ECO:0000256" key="9">
    <source>
        <dbReference type="ARBA" id="ARBA00022777"/>
    </source>
</evidence>
<dbReference type="SUPFAM" id="SSF56112">
    <property type="entry name" value="Protein kinase-like (PK-like)"/>
    <property type="match status" value="1"/>
</dbReference>
<dbReference type="InterPro" id="IPR050154">
    <property type="entry name" value="UbiB_kinase"/>
</dbReference>
<evidence type="ECO:0000256" key="6">
    <source>
        <dbReference type="ARBA" id="ARBA00022688"/>
    </source>
</evidence>
<dbReference type="NCBIfam" id="TIGR01982">
    <property type="entry name" value="UbiB"/>
    <property type="match status" value="1"/>
</dbReference>
<evidence type="ECO:0000256" key="3">
    <source>
        <dbReference type="ARBA" id="ARBA00022475"/>
    </source>
</evidence>
<evidence type="ECO:0000256" key="13">
    <source>
        <dbReference type="SAM" id="Phobius"/>
    </source>
</evidence>
<organism evidence="15">
    <name type="scientific">Taylorella asinigenitalis 14/45</name>
    <dbReference type="NCBI Taxonomy" id="1091495"/>
    <lineage>
        <taxon>Bacteria</taxon>
        <taxon>Pseudomonadati</taxon>
        <taxon>Pseudomonadota</taxon>
        <taxon>Betaproteobacteria</taxon>
        <taxon>Burkholderiales</taxon>
        <taxon>Alcaligenaceae</taxon>
        <taxon>Taylorella</taxon>
    </lineage>
</organism>
<dbReference type="RefSeq" id="WP_015552168.1">
    <property type="nucleotide sequence ID" value="NC_021033.1"/>
</dbReference>
<keyword evidence="6" id="KW-0831">Ubiquinone biosynthesis</keyword>
<keyword evidence="12 13" id="KW-0472">Membrane</keyword>
<sequence>MRLFRLLRIGFVGWKYSLDELVLERMRNPYATTFLNLTRFGRNPTKSRGVRLREALEELGPIFIKFGQVLSTRRDIVPQDIADELQLLQDRVPPFPSKEAVSIIESTFGKSVDELFATFNKEPCASASVAQVHEATLHNGRRVAVKILRPEMQKVIEKDLLLLHSFAGFIQRFVPDGKRLKPKEVIAEFDQYLHDELDLQIEAANCSQLRRNFKKKGRENLLLIPEVHWDYSNSKVFTMDWMEGIPIAQIDSVIEAGVDIKKLARMGVEIFFMQVFEDGFFHADMHPGNIFISVNPQSFGQYVALDFGIVGSLSDFDKNYLAQNFLAFFQRDYRRVAQLHIESQWVPPNTREEQLEAAIRTVCEPYFDRPISEISLGNVLKKLFQISKRFHVSIQPQLVLLQKTLLNVEGMGRELDPDLDLWSTAKPFLERWMINRVGPKRFVEQLKHESSQWADMLPQIPRLVYQNLERQDRTKDLIEKIDKLNEQQDLNSKSIIFVLILMLIMFILFIIY</sequence>
<reference evidence="15" key="1">
    <citation type="journal article" date="2012" name="Vet. Microbiol.">
        <title>Comparative genomic analyses of the Taylorellae.</title>
        <authorList>
            <person name="Hauser H."/>
            <person name="Richter D.C."/>
            <person name="van Tonder A."/>
            <person name="Clark L."/>
            <person name="Preston A."/>
        </authorList>
    </citation>
    <scope>NUCLEOTIDE SEQUENCE</scope>
    <source>
        <strain evidence="15">14/45</strain>
    </source>
</reference>
<name>I7JS73_9BURK</name>
<dbReference type="HOGENOM" id="CLU_006533_0_0_4"/>
<keyword evidence="9" id="KW-0418">Kinase</keyword>
<dbReference type="CDD" id="cd13972">
    <property type="entry name" value="UbiB"/>
    <property type="match status" value="1"/>
</dbReference>
<dbReference type="AlphaFoldDB" id="I7JS73"/>
<dbReference type="GO" id="GO:0004672">
    <property type="term" value="F:protein kinase activity"/>
    <property type="evidence" value="ECO:0007669"/>
    <property type="project" value="InterPro"/>
</dbReference>
<comment type="pathway">
    <text evidence="1">Cofactor biosynthesis; ubiquinone biosynthesis [regulation].</text>
</comment>
<comment type="similarity">
    <text evidence="2">Belongs to the protein kinase superfamily. ADCK protein kinase family.</text>
</comment>
<evidence type="ECO:0000256" key="10">
    <source>
        <dbReference type="ARBA" id="ARBA00022840"/>
    </source>
</evidence>
<dbReference type="InterPro" id="IPR010232">
    <property type="entry name" value="UbiB"/>
</dbReference>
<dbReference type="PROSITE" id="PS50011">
    <property type="entry name" value="PROTEIN_KINASE_DOM"/>
    <property type="match status" value="1"/>
</dbReference>
<dbReference type="InterPro" id="IPR045308">
    <property type="entry name" value="UbiB_bact"/>
</dbReference>
<dbReference type="Pfam" id="PF03109">
    <property type="entry name" value="ABC1"/>
    <property type="match status" value="1"/>
</dbReference>
<evidence type="ECO:0000256" key="4">
    <source>
        <dbReference type="ARBA" id="ARBA00022519"/>
    </source>
</evidence>
<feature type="transmembrane region" description="Helical" evidence="13">
    <location>
        <begin position="494"/>
        <end position="511"/>
    </location>
</feature>
<keyword evidence="10" id="KW-0067">ATP-binding</keyword>
<accession>I7JS73</accession>
<evidence type="ECO:0000256" key="11">
    <source>
        <dbReference type="ARBA" id="ARBA00022989"/>
    </source>
</evidence>
<gene>
    <name evidence="15" type="primary">ubiB</name>
    <name evidence="15" type="ORF">KUM_1393</name>
</gene>
<keyword evidence="15" id="KW-0830">Ubiquinone</keyword>
<keyword evidence="7 13" id="KW-0812">Transmembrane</keyword>
<evidence type="ECO:0000256" key="7">
    <source>
        <dbReference type="ARBA" id="ARBA00022692"/>
    </source>
</evidence>
<keyword evidence="3" id="KW-1003">Cell membrane</keyword>
<dbReference type="UniPathway" id="UPA00232"/>
<dbReference type="PANTHER" id="PTHR10566">
    <property type="entry name" value="CHAPERONE-ACTIVITY OF BC1 COMPLEX CABC1 -RELATED"/>
    <property type="match status" value="1"/>
</dbReference>
<protein>
    <submittedName>
        <fullName evidence="15">Probable ubiquinone biosynthesis protein</fullName>
    </submittedName>
</protein>